<name>E5Y287_BILW3</name>
<dbReference type="CDD" id="cd06261">
    <property type="entry name" value="TM_PBP2"/>
    <property type="match status" value="1"/>
</dbReference>
<evidence type="ECO:0000256" key="7">
    <source>
        <dbReference type="ARBA" id="ARBA00022692"/>
    </source>
</evidence>
<keyword evidence="16" id="KW-1185">Reference proteome</keyword>
<organism evidence="15 16">
    <name type="scientific">Bilophila wadsworthia (strain 3_1_6)</name>
    <dbReference type="NCBI Taxonomy" id="563192"/>
    <lineage>
        <taxon>Bacteria</taxon>
        <taxon>Pseudomonadati</taxon>
        <taxon>Thermodesulfobacteriota</taxon>
        <taxon>Desulfovibrionia</taxon>
        <taxon>Desulfovibrionales</taxon>
        <taxon>Desulfovibrionaceae</taxon>
        <taxon>Bilophila</taxon>
    </lineage>
</organism>
<dbReference type="Gene3D" id="1.10.3720.10">
    <property type="entry name" value="MetI-like"/>
    <property type="match status" value="1"/>
</dbReference>
<feature type="region of interest" description="Disordered" evidence="13">
    <location>
        <begin position="1"/>
        <end position="26"/>
    </location>
</feature>
<dbReference type="InterPro" id="IPR035906">
    <property type="entry name" value="MetI-like_sf"/>
</dbReference>
<evidence type="ECO:0000256" key="11">
    <source>
        <dbReference type="ARBA" id="ARBA00041106"/>
    </source>
</evidence>
<feature type="transmembrane region" description="Helical" evidence="12">
    <location>
        <begin position="272"/>
        <end position="295"/>
    </location>
</feature>
<evidence type="ECO:0000256" key="1">
    <source>
        <dbReference type="ARBA" id="ARBA00004533"/>
    </source>
</evidence>
<reference evidence="15 16" key="2">
    <citation type="submission" date="2013-04" db="EMBL/GenBank/DDBJ databases">
        <title>The Genome Sequence of Bilophila wadsworthia 3_1_6.</title>
        <authorList>
            <consortium name="The Broad Institute Genomics Platform"/>
            <person name="Earl A."/>
            <person name="Ward D."/>
            <person name="Feldgarden M."/>
            <person name="Gevers D."/>
            <person name="Sibley C."/>
            <person name="Strauss J."/>
            <person name="Allen-Vercoe E."/>
            <person name="Walker B."/>
            <person name="Young S."/>
            <person name="Zeng Q."/>
            <person name="Gargeya S."/>
            <person name="Fitzgerald M."/>
            <person name="Haas B."/>
            <person name="Abouelleil A."/>
            <person name="Allen A.W."/>
            <person name="Alvarado L."/>
            <person name="Arachchi H.M."/>
            <person name="Berlin A.M."/>
            <person name="Chapman S.B."/>
            <person name="Gainer-Dewar J."/>
            <person name="Goldberg J."/>
            <person name="Griggs A."/>
            <person name="Gujja S."/>
            <person name="Hansen M."/>
            <person name="Howarth C."/>
            <person name="Imamovic A."/>
            <person name="Ireland A."/>
            <person name="Larimer J."/>
            <person name="McCowan C."/>
            <person name="Murphy C."/>
            <person name="Pearson M."/>
            <person name="Poon T.W."/>
            <person name="Priest M."/>
            <person name="Roberts A."/>
            <person name="Saif S."/>
            <person name="Shea T."/>
            <person name="Sisk P."/>
            <person name="Sykes S."/>
            <person name="Wortman J."/>
            <person name="Nusbaum C."/>
            <person name="Birren B."/>
        </authorList>
    </citation>
    <scope>NUCLEOTIDE SEQUENCE [LARGE SCALE GENOMIC DNA]</scope>
    <source>
        <strain evidence="15 16">3_1_6</strain>
    </source>
</reference>
<feature type="transmembrane region" description="Helical" evidence="12">
    <location>
        <begin position="169"/>
        <end position="188"/>
    </location>
</feature>
<evidence type="ECO:0000313" key="15">
    <source>
        <dbReference type="EMBL" id="EFV45890.2"/>
    </source>
</evidence>
<evidence type="ECO:0000256" key="9">
    <source>
        <dbReference type="ARBA" id="ARBA00023136"/>
    </source>
</evidence>
<dbReference type="InterPro" id="IPR050366">
    <property type="entry name" value="BP-dependent_transpt_permease"/>
</dbReference>
<evidence type="ECO:0000256" key="4">
    <source>
        <dbReference type="ARBA" id="ARBA00022448"/>
    </source>
</evidence>
<dbReference type="Pfam" id="PF00528">
    <property type="entry name" value="BPD_transp_1"/>
    <property type="match status" value="1"/>
</dbReference>
<reference evidence="15 16" key="1">
    <citation type="submission" date="2010-10" db="EMBL/GenBank/DDBJ databases">
        <authorList>
            <consortium name="The Broad Institute Genome Sequencing Platform"/>
            <person name="Ward D."/>
            <person name="Earl A."/>
            <person name="Feldgarden M."/>
            <person name="Young S.K."/>
            <person name="Gargeya S."/>
            <person name="Zeng Q."/>
            <person name="Alvarado L."/>
            <person name="Berlin A."/>
            <person name="Bochicchio J."/>
            <person name="Chapman S.B."/>
            <person name="Chen Z."/>
            <person name="Freedman E."/>
            <person name="Gellesch M."/>
            <person name="Goldberg J."/>
            <person name="Griggs A."/>
            <person name="Gujja S."/>
            <person name="Heilman E."/>
            <person name="Heiman D."/>
            <person name="Howarth C."/>
            <person name="Mehta T."/>
            <person name="Neiman D."/>
            <person name="Pearson M."/>
            <person name="Roberts A."/>
            <person name="Saif S."/>
            <person name="Shea T."/>
            <person name="Shenoy N."/>
            <person name="Sisk P."/>
            <person name="Stolte C."/>
            <person name="Sykes S."/>
            <person name="White J."/>
            <person name="Yandava C."/>
            <person name="Allen-Vercoe E."/>
            <person name="Sibley C."/>
            <person name="Ambrose C.E."/>
            <person name="Strauss J."/>
            <person name="Daigneault M."/>
            <person name="Haas B."/>
            <person name="Nusbaum C."/>
            <person name="Birren B."/>
        </authorList>
    </citation>
    <scope>NUCLEOTIDE SEQUENCE [LARGE SCALE GENOMIC DNA]</scope>
    <source>
        <strain evidence="15 16">3_1_6</strain>
    </source>
</reference>
<dbReference type="GO" id="GO:0005886">
    <property type="term" value="C:plasma membrane"/>
    <property type="evidence" value="ECO:0007669"/>
    <property type="project" value="UniProtKB-SubCell"/>
</dbReference>
<comment type="caution">
    <text evidence="15">The sequence shown here is derived from an EMBL/GenBank/DDBJ whole genome shotgun (WGS) entry which is preliminary data.</text>
</comment>
<evidence type="ECO:0000256" key="5">
    <source>
        <dbReference type="ARBA" id="ARBA00022475"/>
    </source>
</evidence>
<dbReference type="GO" id="GO:0071916">
    <property type="term" value="F:dipeptide transmembrane transporter activity"/>
    <property type="evidence" value="ECO:0007669"/>
    <property type="project" value="TreeGrafter"/>
</dbReference>
<evidence type="ECO:0000256" key="3">
    <source>
        <dbReference type="ARBA" id="ARBA00009306"/>
    </source>
</evidence>
<comment type="function">
    <text evidence="10">Part of the ABC transporter complex GsiABCD involved in glutathione import. Probably responsible for the translocation of the substrate across the membrane.</text>
</comment>
<dbReference type="eggNOG" id="COG1173">
    <property type="taxonomic scope" value="Bacteria"/>
</dbReference>
<dbReference type="Pfam" id="PF12911">
    <property type="entry name" value="OppC_N"/>
    <property type="match status" value="1"/>
</dbReference>
<evidence type="ECO:0000313" key="16">
    <source>
        <dbReference type="Proteomes" id="UP000006034"/>
    </source>
</evidence>
<evidence type="ECO:0000256" key="2">
    <source>
        <dbReference type="ARBA" id="ARBA00004651"/>
    </source>
</evidence>
<keyword evidence="6" id="KW-0997">Cell inner membrane</keyword>
<evidence type="ECO:0000256" key="10">
    <source>
        <dbReference type="ARBA" id="ARBA00037215"/>
    </source>
</evidence>
<dbReference type="AlphaFoldDB" id="E5Y287"/>
<dbReference type="FunFam" id="1.10.3720.10:FF:000022">
    <property type="entry name" value="Glutathione ABC transporter permease GsiD"/>
    <property type="match status" value="1"/>
</dbReference>
<dbReference type="PANTHER" id="PTHR43386:SF3">
    <property type="entry name" value="GLUTATHIONE TRANSPORT SYSTEM PERMEASE PROTEIN GSID"/>
    <property type="match status" value="1"/>
</dbReference>
<sequence>MPSSTHESASSDMSMQNNVSVASGPTKVRTPWSEFWRKFKRQRMTLFAGSFIGLLVLIAIFWPWLVPYDPENYFDYDMLNAGPSLQHWFGVDSLGRDIFSRILAGARISLAAGFSSVLVGAVVGTLLGLTSGYFEGWWDRVVMRVCDVLFAFPGILLAISVVAVLGSGMANVILAVAIFSIPAFARLVRGNTLSLKRQTFVEAARSLGAGPMTIMLRHIFPGTISSIVVYFSMRIGTSIITAASLSFLGLGAQPPTPEWGAMLNEARADMVVAPHVAIFPSLAIFLTVLMFNLFGDGLRDALDPKIDQE</sequence>
<dbReference type="STRING" id="563192.HMPREF0179_00297"/>
<accession>E5Y287</accession>
<comment type="subcellular location">
    <subcellularLocation>
        <location evidence="1">Cell inner membrane</location>
    </subcellularLocation>
    <subcellularLocation>
        <location evidence="2 12">Cell membrane</location>
        <topology evidence="2 12">Multi-pass membrane protein</topology>
    </subcellularLocation>
</comment>
<keyword evidence="8 12" id="KW-1133">Transmembrane helix</keyword>
<keyword evidence="9 12" id="KW-0472">Membrane</keyword>
<evidence type="ECO:0000256" key="6">
    <source>
        <dbReference type="ARBA" id="ARBA00022519"/>
    </source>
</evidence>
<feature type="transmembrane region" description="Helical" evidence="12">
    <location>
        <begin position="46"/>
        <end position="65"/>
    </location>
</feature>
<keyword evidence="4 12" id="KW-0813">Transport</keyword>
<feature type="domain" description="ABC transmembrane type-1" evidence="14">
    <location>
        <begin position="106"/>
        <end position="295"/>
    </location>
</feature>
<feature type="transmembrane region" description="Helical" evidence="12">
    <location>
        <begin position="108"/>
        <end position="129"/>
    </location>
</feature>
<keyword evidence="5" id="KW-1003">Cell membrane</keyword>
<evidence type="ECO:0000256" key="13">
    <source>
        <dbReference type="SAM" id="MobiDB-lite"/>
    </source>
</evidence>
<gene>
    <name evidence="15" type="ORF">HMPREF0179_00297</name>
</gene>
<dbReference type="SUPFAM" id="SSF161098">
    <property type="entry name" value="MetI-like"/>
    <property type="match status" value="1"/>
</dbReference>
<dbReference type="PANTHER" id="PTHR43386">
    <property type="entry name" value="OLIGOPEPTIDE TRANSPORT SYSTEM PERMEASE PROTEIN APPC"/>
    <property type="match status" value="1"/>
</dbReference>
<dbReference type="EMBL" id="ADCP02000002">
    <property type="protein sequence ID" value="EFV45890.2"/>
    <property type="molecule type" value="Genomic_DNA"/>
</dbReference>
<feature type="compositionally biased region" description="Polar residues" evidence="13">
    <location>
        <begin position="1"/>
        <end position="23"/>
    </location>
</feature>
<protein>
    <recommendedName>
        <fullName evidence="11">Glutathione transport system permease protein GsiD</fullName>
    </recommendedName>
</protein>
<dbReference type="HOGENOM" id="CLU_028518_1_1_7"/>
<dbReference type="PROSITE" id="PS50928">
    <property type="entry name" value="ABC_TM1"/>
    <property type="match status" value="1"/>
</dbReference>
<evidence type="ECO:0000256" key="12">
    <source>
        <dbReference type="RuleBase" id="RU363032"/>
    </source>
</evidence>
<evidence type="ECO:0000259" key="14">
    <source>
        <dbReference type="PROSITE" id="PS50928"/>
    </source>
</evidence>
<proteinExistence type="inferred from homology"/>
<feature type="transmembrane region" description="Helical" evidence="12">
    <location>
        <begin position="141"/>
        <end position="163"/>
    </location>
</feature>
<dbReference type="InterPro" id="IPR025966">
    <property type="entry name" value="OppC_N"/>
</dbReference>
<dbReference type="Proteomes" id="UP000006034">
    <property type="component" value="Unassembled WGS sequence"/>
</dbReference>
<dbReference type="InterPro" id="IPR000515">
    <property type="entry name" value="MetI-like"/>
</dbReference>
<evidence type="ECO:0000256" key="8">
    <source>
        <dbReference type="ARBA" id="ARBA00022989"/>
    </source>
</evidence>
<feature type="transmembrane region" description="Helical" evidence="12">
    <location>
        <begin position="227"/>
        <end position="252"/>
    </location>
</feature>
<comment type="similarity">
    <text evidence="3 12">Belongs to the binding-protein-dependent transport system permease family.</text>
</comment>
<keyword evidence="7 12" id="KW-0812">Transmembrane</keyword>
<dbReference type="NCBIfam" id="NF011662">
    <property type="entry name" value="PRK15082.1"/>
    <property type="match status" value="1"/>
</dbReference>